<dbReference type="AlphaFoldDB" id="A0AAD5WGX3"/>
<keyword evidence="4" id="KW-1185">Reference proteome</keyword>
<dbReference type="Proteomes" id="UP001196413">
    <property type="component" value="Unassembled WGS sequence"/>
</dbReference>
<sequence length="82" mass="9551">MCNIFIALISLGDVLHSLAHYAMITSYKVKEYRKQFDMIFLIMLGRRLLGFNSTRTITINLTTDRNPTAPSKKTQLFQRRNI</sequence>
<accession>A0AAD5WGX3</accession>
<name>A0AAD5WGX3_PARTN</name>
<evidence type="ECO:0000256" key="2">
    <source>
        <dbReference type="SAM" id="SignalP"/>
    </source>
</evidence>
<feature type="chain" id="PRO_5042242975" description="Secreted protein" evidence="2">
    <location>
        <begin position="20"/>
        <end position="82"/>
    </location>
</feature>
<dbReference type="EMBL" id="JAHQIW010006711">
    <property type="protein sequence ID" value="KAJ1369979.1"/>
    <property type="molecule type" value="Genomic_DNA"/>
</dbReference>
<evidence type="ECO:0008006" key="5">
    <source>
        <dbReference type="Google" id="ProtNLM"/>
    </source>
</evidence>
<keyword evidence="2" id="KW-0732">Signal</keyword>
<organism evidence="3 4">
    <name type="scientific">Parelaphostrongylus tenuis</name>
    <name type="common">Meningeal worm</name>
    <dbReference type="NCBI Taxonomy" id="148309"/>
    <lineage>
        <taxon>Eukaryota</taxon>
        <taxon>Metazoa</taxon>
        <taxon>Ecdysozoa</taxon>
        <taxon>Nematoda</taxon>
        <taxon>Chromadorea</taxon>
        <taxon>Rhabditida</taxon>
        <taxon>Rhabditina</taxon>
        <taxon>Rhabditomorpha</taxon>
        <taxon>Strongyloidea</taxon>
        <taxon>Metastrongylidae</taxon>
        <taxon>Parelaphostrongylus</taxon>
    </lineage>
</organism>
<feature type="region of interest" description="Disordered" evidence="1">
    <location>
        <begin position="62"/>
        <end position="82"/>
    </location>
</feature>
<evidence type="ECO:0000313" key="3">
    <source>
        <dbReference type="EMBL" id="KAJ1369979.1"/>
    </source>
</evidence>
<protein>
    <recommendedName>
        <fullName evidence="5">Secreted protein</fullName>
    </recommendedName>
</protein>
<feature type="signal peptide" evidence="2">
    <location>
        <begin position="1"/>
        <end position="19"/>
    </location>
</feature>
<evidence type="ECO:0000256" key="1">
    <source>
        <dbReference type="SAM" id="MobiDB-lite"/>
    </source>
</evidence>
<proteinExistence type="predicted"/>
<comment type="caution">
    <text evidence="3">The sequence shown here is derived from an EMBL/GenBank/DDBJ whole genome shotgun (WGS) entry which is preliminary data.</text>
</comment>
<evidence type="ECO:0000313" key="4">
    <source>
        <dbReference type="Proteomes" id="UP001196413"/>
    </source>
</evidence>
<gene>
    <name evidence="3" type="ORF">KIN20_031603</name>
</gene>
<reference evidence="3" key="1">
    <citation type="submission" date="2021-06" db="EMBL/GenBank/DDBJ databases">
        <title>Parelaphostrongylus tenuis whole genome reference sequence.</title>
        <authorList>
            <person name="Garwood T.J."/>
            <person name="Larsen P.A."/>
            <person name="Fountain-Jones N.M."/>
            <person name="Garbe J.R."/>
            <person name="Macchietto M.G."/>
            <person name="Kania S.A."/>
            <person name="Gerhold R.W."/>
            <person name="Richards J.E."/>
            <person name="Wolf T.M."/>
        </authorList>
    </citation>
    <scope>NUCLEOTIDE SEQUENCE</scope>
    <source>
        <strain evidence="3">MNPRO001-30</strain>
        <tissue evidence="3">Meninges</tissue>
    </source>
</reference>